<organism evidence="1 2">
    <name type="scientific">Clostridium ragsdalei P11</name>
    <dbReference type="NCBI Taxonomy" id="1353534"/>
    <lineage>
        <taxon>Bacteria</taxon>
        <taxon>Bacillati</taxon>
        <taxon>Bacillota</taxon>
        <taxon>Clostridia</taxon>
        <taxon>Eubacteriales</taxon>
        <taxon>Clostridiaceae</taxon>
        <taxon>Clostridium</taxon>
    </lineage>
</organism>
<dbReference type="Proteomes" id="UP000093954">
    <property type="component" value="Unassembled WGS sequence"/>
</dbReference>
<reference evidence="1 2" key="1">
    <citation type="journal article" date="2012" name="Front. Microbiol.">
        <title>Draft Genome Sequence of the Virulent Strain 01-B526 of the Fish Pathogen Aeromonas salmonicida.</title>
        <authorList>
            <person name="Charette S.J."/>
            <person name="Brochu F."/>
            <person name="Boyle B."/>
            <person name="Filion G."/>
            <person name="Tanaka K.H."/>
            <person name="Derome N."/>
        </authorList>
    </citation>
    <scope>NUCLEOTIDE SEQUENCE [LARGE SCALE GENOMIC DNA]</scope>
    <source>
        <strain evidence="1 2">P11</strain>
    </source>
</reference>
<dbReference type="PATRIC" id="fig|1353534.3.peg.332"/>
<protein>
    <submittedName>
        <fullName evidence="1">Uncharacterized protein</fullName>
    </submittedName>
</protein>
<keyword evidence="2" id="KW-1185">Reference proteome</keyword>
<gene>
    <name evidence="1" type="ORF">CLRAG_03220</name>
</gene>
<sequence length="29" mass="3612">MELNERRMDYFVAEMLLGNGYKYYYSIEL</sequence>
<accession>A0A1A6B3G4</accession>
<comment type="caution">
    <text evidence="1">The sequence shown here is derived from an EMBL/GenBank/DDBJ whole genome shotgun (WGS) entry which is preliminary data.</text>
</comment>
<dbReference type="EMBL" id="LROS01000003">
    <property type="protein sequence ID" value="OBR96813.1"/>
    <property type="molecule type" value="Genomic_DNA"/>
</dbReference>
<dbReference type="AlphaFoldDB" id="A0A1A6B3G4"/>
<proteinExistence type="predicted"/>
<evidence type="ECO:0000313" key="1">
    <source>
        <dbReference type="EMBL" id="OBR96813.1"/>
    </source>
</evidence>
<name>A0A1A6B3G4_9CLOT</name>
<evidence type="ECO:0000313" key="2">
    <source>
        <dbReference type="Proteomes" id="UP000093954"/>
    </source>
</evidence>